<comment type="similarity">
    <text evidence="4">In the N-terminal section; belongs to the cytochrome P450 family.</text>
</comment>
<dbReference type="CDD" id="cd11068">
    <property type="entry name" value="CYP120A1"/>
    <property type="match status" value="1"/>
</dbReference>
<keyword evidence="15" id="KW-0503">Monooxygenase</keyword>
<dbReference type="InterPro" id="IPR001128">
    <property type="entry name" value="Cyt_P450"/>
</dbReference>
<dbReference type="Gene3D" id="1.10.630.10">
    <property type="entry name" value="Cytochrome P450"/>
    <property type="match status" value="1"/>
</dbReference>
<evidence type="ECO:0000313" key="21">
    <source>
        <dbReference type="EMBL" id="CAF1100825.1"/>
    </source>
</evidence>
<dbReference type="SUPFAM" id="SSF52218">
    <property type="entry name" value="Flavoproteins"/>
    <property type="match status" value="1"/>
</dbReference>
<dbReference type="InterPro" id="IPR003097">
    <property type="entry name" value="CysJ-like_FAD-binding"/>
</dbReference>
<dbReference type="Gene3D" id="2.40.30.10">
    <property type="entry name" value="Translation factors"/>
    <property type="match status" value="1"/>
</dbReference>
<feature type="domain" description="FAD-binding FR-type" evidence="19">
    <location>
        <begin position="649"/>
        <end position="880"/>
    </location>
</feature>
<comment type="caution">
    <text evidence="22">The sequence shown here is derived from an EMBL/GenBank/DDBJ whole genome shotgun (WGS) entry which is preliminary data.</text>
</comment>
<evidence type="ECO:0000256" key="13">
    <source>
        <dbReference type="ARBA" id="ARBA00023002"/>
    </source>
</evidence>
<dbReference type="InterPro" id="IPR002401">
    <property type="entry name" value="Cyt_P450_E_grp-I"/>
</dbReference>
<dbReference type="InterPro" id="IPR023173">
    <property type="entry name" value="NADPH_Cyt_P450_Rdtase_alpha"/>
</dbReference>
<dbReference type="Gene3D" id="1.20.990.10">
    <property type="entry name" value="NADPH-cytochrome p450 Reductase, Chain A, domain 3"/>
    <property type="match status" value="1"/>
</dbReference>
<evidence type="ECO:0000256" key="15">
    <source>
        <dbReference type="ARBA" id="ARBA00023033"/>
    </source>
</evidence>
<keyword evidence="7 17" id="KW-0349">Heme</keyword>
<dbReference type="Pfam" id="PF00175">
    <property type="entry name" value="NAD_binding_1"/>
    <property type="match status" value="1"/>
</dbReference>
<comment type="catalytic activity">
    <reaction evidence="16">
        <text>an organic molecule + reduced [NADPH--hemoprotein reductase] + O2 = an alcohol + oxidized [NADPH--hemoprotein reductase] + H2O + H(+)</text>
        <dbReference type="Rhea" id="RHEA:17149"/>
        <dbReference type="Rhea" id="RHEA-COMP:11964"/>
        <dbReference type="Rhea" id="RHEA-COMP:11965"/>
        <dbReference type="ChEBI" id="CHEBI:15377"/>
        <dbReference type="ChEBI" id="CHEBI:15378"/>
        <dbReference type="ChEBI" id="CHEBI:15379"/>
        <dbReference type="ChEBI" id="CHEBI:30879"/>
        <dbReference type="ChEBI" id="CHEBI:57618"/>
        <dbReference type="ChEBI" id="CHEBI:58210"/>
        <dbReference type="ChEBI" id="CHEBI:142491"/>
        <dbReference type="EC" id="1.14.14.1"/>
    </reaction>
</comment>
<organism evidence="22 23">
    <name type="scientific">Adineta steineri</name>
    <dbReference type="NCBI Taxonomy" id="433720"/>
    <lineage>
        <taxon>Eukaryota</taxon>
        <taxon>Metazoa</taxon>
        <taxon>Spiralia</taxon>
        <taxon>Gnathifera</taxon>
        <taxon>Rotifera</taxon>
        <taxon>Eurotatoria</taxon>
        <taxon>Bdelloidea</taxon>
        <taxon>Adinetida</taxon>
        <taxon>Adinetidae</taxon>
        <taxon>Adineta</taxon>
    </lineage>
</organism>
<dbReference type="PROSITE" id="PS51384">
    <property type="entry name" value="FAD_FR"/>
    <property type="match status" value="1"/>
</dbReference>
<dbReference type="InterPro" id="IPR029039">
    <property type="entry name" value="Flavoprotein-like_sf"/>
</dbReference>
<evidence type="ECO:0000313" key="20">
    <source>
        <dbReference type="EMBL" id="CAF1029792.1"/>
    </source>
</evidence>
<dbReference type="PROSITE" id="PS50902">
    <property type="entry name" value="FLAVODOXIN_LIKE"/>
    <property type="match status" value="1"/>
</dbReference>
<dbReference type="Proteomes" id="UP000663832">
    <property type="component" value="Unassembled WGS sequence"/>
</dbReference>
<evidence type="ECO:0000256" key="17">
    <source>
        <dbReference type="PIRSR" id="PIRSR000209-1"/>
    </source>
</evidence>
<dbReference type="FunFam" id="2.40.30.10:FF:000198">
    <property type="entry name" value="Bifunctional cytochrome P450/NADPH--P450 reductase"/>
    <property type="match status" value="1"/>
</dbReference>
<evidence type="ECO:0000256" key="1">
    <source>
        <dbReference type="ARBA" id="ARBA00001917"/>
    </source>
</evidence>
<dbReference type="SUPFAM" id="SSF63380">
    <property type="entry name" value="Riboflavin synthase domain-like"/>
    <property type="match status" value="1"/>
</dbReference>
<dbReference type="FunFam" id="1.10.630.10:FF:000040">
    <property type="entry name" value="Bifunctional cytochrome P450/NADPH--P450 reductase"/>
    <property type="match status" value="1"/>
</dbReference>
<evidence type="ECO:0000259" key="19">
    <source>
        <dbReference type="PROSITE" id="PS51384"/>
    </source>
</evidence>
<dbReference type="GO" id="GO:0005829">
    <property type="term" value="C:cytosol"/>
    <property type="evidence" value="ECO:0007669"/>
    <property type="project" value="TreeGrafter"/>
</dbReference>
<dbReference type="Proteomes" id="UP000663877">
    <property type="component" value="Unassembled WGS sequence"/>
</dbReference>
<evidence type="ECO:0000256" key="3">
    <source>
        <dbReference type="ARBA" id="ARBA00001974"/>
    </source>
</evidence>
<evidence type="ECO:0000313" key="23">
    <source>
        <dbReference type="Proteomes" id="UP000663832"/>
    </source>
</evidence>
<keyword evidence="10 17" id="KW-0479">Metal-binding</keyword>
<dbReference type="GO" id="GO:0050660">
    <property type="term" value="F:flavin adenine dinucleotide binding"/>
    <property type="evidence" value="ECO:0007669"/>
    <property type="project" value="TreeGrafter"/>
</dbReference>
<dbReference type="GO" id="GO:0003958">
    <property type="term" value="F:NADPH-hemoprotein reductase activity"/>
    <property type="evidence" value="ECO:0007669"/>
    <property type="project" value="InterPro"/>
</dbReference>
<comment type="cofactor">
    <cofactor evidence="3">
        <name>FAD</name>
        <dbReference type="ChEBI" id="CHEBI:57692"/>
    </cofactor>
</comment>
<accession>A0A814PDN7</accession>
<dbReference type="InterPro" id="IPR017927">
    <property type="entry name" value="FAD-bd_FR_type"/>
</dbReference>
<dbReference type="PRINTS" id="PR00463">
    <property type="entry name" value="EP450I"/>
</dbReference>
<dbReference type="InterPro" id="IPR001433">
    <property type="entry name" value="OxRdtase_FAD/NAD-bd"/>
</dbReference>
<keyword evidence="9" id="KW-0288">FMN</keyword>
<evidence type="ECO:0000256" key="4">
    <source>
        <dbReference type="ARBA" id="ARBA00010018"/>
    </source>
</evidence>
<dbReference type="GO" id="GO:0070330">
    <property type="term" value="F:aromatase activity"/>
    <property type="evidence" value="ECO:0007669"/>
    <property type="project" value="InterPro"/>
</dbReference>
<dbReference type="InterPro" id="IPR039261">
    <property type="entry name" value="FNR_nucleotide-bd"/>
</dbReference>
<dbReference type="EMBL" id="CAJNOI010000085">
    <property type="protein sequence ID" value="CAF1029792.1"/>
    <property type="molecule type" value="Genomic_DNA"/>
</dbReference>
<evidence type="ECO:0000256" key="8">
    <source>
        <dbReference type="ARBA" id="ARBA00022630"/>
    </source>
</evidence>
<evidence type="ECO:0000259" key="18">
    <source>
        <dbReference type="PROSITE" id="PS50902"/>
    </source>
</evidence>
<protein>
    <recommendedName>
        <fullName evidence="24">NADPH--cytochrome P450 reductase</fullName>
    </recommendedName>
</protein>
<evidence type="ECO:0000256" key="16">
    <source>
        <dbReference type="ARBA" id="ARBA00047827"/>
    </source>
</evidence>
<sequence>MSTPIPQPPGTFFIGNLNEIDSTYTLGSLQRLHKLYGDIYRLTILGKNLVIVSSQEIINFLCDESKFDKDLGKPLIELRALTGDGLFTAHTSEPNWKLAHKILLPAFGPNAIRGMFPEMMDIATQLILRWERYAGEEIDVCDNFTRLTLDTIALCSFDYRFNSFYQNKMHHFVDAMVNILSESGNRARRLPLQNTLMRGTAKQYNDDIAYIHKLCDEIVQQRREHPNDINDLLNRMIKGKDPDTGYHLSDENIRYQMVTFLIAGHETTSGLLSFTFYYLLKNPHVLQKVQAEADQYDEITIDTLPKLKYIDAVLKETLRLQPTAPAFGLRLKEDKTVLPGGYEVTNNERLLVLLPQLHRDPKVWDRPEEFLPERMLDGGFENLPPNAWKPFGNGQRGCIGRSFAMQESVLAVALILKHFNIEFVDPSYDLRVKQTLTIKPEGLKMRVRPRHRAKTALNMNIKQSEKIPIDTQLLETNNLKPMSILFGSNSGSCESFAGILASEAPINGFNATIATLDSAIGSLPCDRPIIIVTASYEGKPCDNAKQFVAYLESKPELKINYAVFGAGHHDWVTTYQKIPTYIDDMIEKAGGTRIIKRGVGDAAGDFFGEFEAWKENLFQVLRKTLGFQNVISQEKLSIEIVNSTRNLGQITDVGIVKDNKLLVEASELGPAKRHIEIELPKGQTYRTGDYLAILPTNPAEVVQRVFKRFDLSADTQIKILSTTETFLPTGYPVSASEILTGYVELTQPISRKQVETLATLCNDEKEKTQLESLGGDAYQAEILNKRLSTLDILELYPSCDLSFPQYLRMLPSLRVRQYSISSSPLWNSEAVTLTIDILDAPAISGHGRYYGVASNYLASLKTGDRLSCSVRASNVNFHLPVDTTVPIVMFAAGTGISPFRGFIQERAAQMVCGREVGPTILYFGCRSQKDFLYSDELEKWSKIGAIQVKSIFSRESNDGKKYVQDLVWEDRTFITKLYSEGARFYTCGSATKLSGGMKTCFIKIIEEYKQCDETKAAEIFEKICTSRYSVDVFT</sequence>
<evidence type="ECO:0000256" key="14">
    <source>
        <dbReference type="ARBA" id="ARBA00023004"/>
    </source>
</evidence>
<dbReference type="Gene3D" id="3.40.50.80">
    <property type="entry name" value="Nucleotide-binding domain of ferredoxin-NADP reductase (FNR) module"/>
    <property type="match status" value="1"/>
</dbReference>
<dbReference type="PANTHER" id="PTHR19384">
    <property type="entry name" value="NITRIC OXIDE SYNTHASE-RELATED"/>
    <property type="match status" value="1"/>
</dbReference>
<dbReference type="InterPro" id="IPR023206">
    <property type="entry name" value="Bifunctional_P450_P450_red"/>
</dbReference>
<evidence type="ECO:0000256" key="5">
    <source>
        <dbReference type="ARBA" id="ARBA00010617"/>
    </source>
</evidence>
<keyword evidence="8" id="KW-0285">Flavoprotein</keyword>
<evidence type="ECO:0000313" key="22">
    <source>
        <dbReference type="EMBL" id="CAF1104736.1"/>
    </source>
</evidence>
<keyword evidence="6" id="KW-0813">Transport</keyword>
<dbReference type="CDD" id="cd06206">
    <property type="entry name" value="bifunctional_CYPOR"/>
    <property type="match status" value="1"/>
</dbReference>
<comment type="similarity">
    <text evidence="5">Belongs to the cytochrome P450 family.</text>
</comment>
<dbReference type="InterPro" id="IPR017972">
    <property type="entry name" value="Cyt_P450_CS"/>
</dbReference>
<evidence type="ECO:0008006" key="24">
    <source>
        <dbReference type="Google" id="ProtNLM"/>
    </source>
</evidence>
<evidence type="ECO:0000256" key="9">
    <source>
        <dbReference type="ARBA" id="ARBA00022643"/>
    </source>
</evidence>
<dbReference type="EMBL" id="CAJNOM010000129">
    <property type="protein sequence ID" value="CAF1104736.1"/>
    <property type="molecule type" value="Genomic_DNA"/>
</dbReference>
<dbReference type="GO" id="GO:0010181">
    <property type="term" value="F:FMN binding"/>
    <property type="evidence" value="ECO:0007669"/>
    <property type="project" value="InterPro"/>
</dbReference>
<dbReference type="Pfam" id="PF00667">
    <property type="entry name" value="FAD_binding_1"/>
    <property type="match status" value="1"/>
</dbReference>
<dbReference type="SUPFAM" id="SSF48264">
    <property type="entry name" value="Cytochrome P450"/>
    <property type="match status" value="1"/>
</dbReference>
<keyword evidence="13" id="KW-0560">Oxidoreductase</keyword>
<name>A0A814PDN7_9BILA</name>
<dbReference type="GO" id="GO:0020037">
    <property type="term" value="F:heme binding"/>
    <property type="evidence" value="ECO:0007669"/>
    <property type="project" value="InterPro"/>
</dbReference>
<keyword evidence="12" id="KW-0521">NADP</keyword>
<keyword evidence="14 17" id="KW-0408">Iron</keyword>
<comment type="cofactor">
    <cofactor evidence="2 17">
        <name>heme</name>
        <dbReference type="ChEBI" id="CHEBI:30413"/>
    </cofactor>
</comment>
<evidence type="ECO:0000256" key="12">
    <source>
        <dbReference type="ARBA" id="ARBA00022857"/>
    </source>
</evidence>
<dbReference type="Pfam" id="PF00258">
    <property type="entry name" value="Flavodoxin_1"/>
    <property type="match status" value="1"/>
</dbReference>
<dbReference type="InterPro" id="IPR017938">
    <property type="entry name" value="Riboflavin_synthase-like_b-brl"/>
</dbReference>
<evidence type="ECO:0000256" key="10">
    <source>
        <dbReference type="ARBA" id="ARBA00022723"/>
    </source>
</evidence>
<dbReference type="InterPro" id="IPR036396">
    <property type="entry name" value="Cyt_P450_sf"/>
</dbReference>
<gene>
    <name evidence="20" type="ORF">BJG266_LOCUS17465</name>
    <name evidence="21" type="ORF">QVE165_LOCUS20287</name>
    <name evidence="22" type="ORF">QVE165_LOCUS20500</name>
</gene>
<evidence type="ECO:0000256" key="6">
    <source>
        <dbReference type="ARBA" id="ARBA00022448"/>
    </source>
</evidence>
<comment type="cofactor">
    <cofactor evidence="1">
        <name>FMN</name>
        <dbReference type="ChEBI" id="CHEBI:58210"/>
    </cofactor>
</comment>
<reference evidence="22" key="1">
    <citation type="submission" date="2021-02" db="EMBL/GenBank/DDBJ databases">
        <authorList>
            <person name="Nowell W R."/>
        </authorList>
    </citation>
    <scope>NUCLEOTIDE SEQUENCE</scope>
</reference>
<dbReference type="OrthoDB" id="1856718at2759"/>
<dbReference type="AlphaFoldDB" id="A0A814PDN7"/>
<dbReference type="Pfam" id="PF00067">
    <property type="entry name" value="p450"/>
    <property type="match status" value="1"/>
</dbReference>
<dbReference type="PRINTS" id="PR00385">
    <property type="entry name" value="P450"/>
</dbReference>
<feature type="binding site" description="axial binding residue" evidence="17">
    <location>
        <position position="398"/>
    </location>
    <ligand>
        <name>heme</name>
        <dbReference type="ChEBI" id="CHEBI:30413"/>
    </ligand>
    <ligandPart>
        <name>Fe</name>
        <dbReference type="ChEBI" id="CHEBI:18248"/>
    </ligandPart>
</feature>
<dbReference type="Gene3D" id="3.40.50.360">
    <property type="match status" value="1"/>
</dbReference>
<dbReference type="SUPFAM" id="SSF52343">
    <property type="entry name" value="Ferredoxin reductase-like, C-terminal NADP-linked domain"/>
    <property type="match status" value="1"/>
</dbReference>
<feature type="domain" description="Flavodoxin-like" evidence="18">
    <location>
        <begin position="482"/>
        <end position="618"/>
    </location>
</feature>
<proteinExistence type="inferred from homology"/>
<evidence type="ECO:0000256" key="7">
    <source>
        <dbReference type="ARBA" id="ARBA00022617"/>
    </source>
</evidence>
<evidence type="ECO:0000256" key="11">
    <source>
        <dbReference type="ARBA" id="ARBA00022827"/>
    </source>
</evidence>
<evidence type="ECO:0000256" key="2">
    <source>
        <dbReference type="ARBA" id="ARBA00001971"/>
    </source>
</evidence>
<keyword evidence="11" id="KW-0274">FAD</keyword>
<keyword evidence="23" id="KW-1185">Reference proteome</keyword>
<dbReference type="PIRSF" id="PIRSF000209">
    <property type="entry name" value="Bifunctional_P450_P450R"/>
    <property type="match status" value="1"/>
</dbReference>
<dbReference type="InterPro" id="IPR008254">
    <property type="entry name" value="Flavodoxin/NO_synth"/>
</dbReference>
<dbReference type="EMBL" id="CAJNOM010000127">
    <property type="protein sequence ID" value="CAF1100825.1"/>
    <property type="molecule type" value="Genomic_DNA"/>
</dbReference>
<dbReference type="PROSITE" id="PS00086">
    <property type="entry name" value="CYTOCHROME_P450"/>
    <property type="match status" value="1"/>
</dbReference>
<dbReference type="GO" id="GO:0005506">
    <property type="term" value="F:iron ion binding"/>
    <property type="evidence" value="ECO:0007669"/>
    <property type="project" value="InterPro"/>
</dbReference>
<dbReference type="PANTHER" id="PTHR19384:SF127">
    <property type="entry name" value="BIFUNCTIONAL CYTOCHROME P450_NADPH--P450 REDUCTASE"/>
    <property type="match status" value="1"/>
</dbReference>